<evidence type="ECO:0000259" key="7">
    <source>
        <dbReference type="SMART" id="SM01383"/>
    </source>
</evidence>
<dbReference type="PANTHER" id="PTHR13691:SF44">
    <property type="entry name" value="LARGE RIBOSOMAL SUBUNIT PROTEIN UL2MZ-RELATED"/>
    <property type="match status" value="1"/>
</dbReference>
<dbReference type="EMBL" id="KP963190">
    <property type="protein sequence ID" value="AKI85074.1"/>
    <property type="molecule type" value="mRNA"/>
</dbReference>
<feature type="domain" description="Large ribosomal subunit protein uL2 RNA-binding" evidence="7">
    <location>
        <begin position="82"/>
        <end position="158"/>
    </location>
</feature>
<reference evidence="8" key="1">
    <citation type="submission" date="2015-03" db="EMBL/GenBank/DDBJ databases">
        <title>Dynamic evolution of Geranium mitochondrial genomes through multiple horizontal and intracellular gene transfers.</title>
        <authorList>
            <person name="Park S."/>
            <person name="Grewe F."/>
            <person name="Zhu A."/>
            <person name="Ruhlman T.A."/>
            <person name="Sabir J."/>
            <person name="Mower J.P."/>
            <person name="Jansen R.K."/>
        </authorList>
    </citation>
    <scope>NUCLEOTIDE SEQUENCE</scope>
</reference>
<dbReference type="SUPFAM" id="SSF50249">
    <property type="entry name" value="Nucleic acid-binding proteins"/>
    <property type="match status" value="1"/>
</dbReference>
<dbReference type="FunFam" id="2.40.50.140:FF:000254">
    <property type="entry name" value="Ribosomal protein L2 mitochondrion"/>
    <property type="match status" value="1"/>
</dbReference>
<dbReference type="SMART" id="SM01383">
    <property type="entry name" value="Ribosomal_L2"/>
    <property type="match status" value="1"/>
</dbReference>
<protein>
    <recommendedName>
        <fullName evidence="6">60S ribosomal protein L2, mitochondrial</fullName>
    </recommendedName>
</protein>
<evidence type="ECO:0000256" key="6">
    <source>
        <dbReference type="ARBA" id="ARBA00078513"/>
    </source>
</evidence>
<keyword evidence="5" id="KW-0687">Ribonucleoprotein</keyword>
<proteinExistence type="evidence at transcript level"/>
<dbReference type="InterPro" id="IPR012340">
    <property type="entry name" value="NA-bd_OB-fold"/>
</dbReference>
<geneLocation type="mitochondrion" evidence="8"/>
<evidence type="ECO:0000256" key="1">
    <source>
        <dbReference type="ARBA" id="ARBA00004173"/>
    </source>
</evidence>
<evidence type="ECO:0000256" key="4">
    <source>
        <dbReference type="ARBA" id="ARBA00023128"/>
    </source>
</evidence>
<dbReference type="GO" id="GO:0003723">
    <property type="term" value="F:RNA binding"/>
    <property type="evidence" value="ECO:0007669"/>
    <property type="project" value="TreeGrafter"/>
</dbReference>
<accession>A0A0G2YKU9</accession>
<dbReference type="InterPro" id="IPR022666">
    <property type="entry name" value="Ribosomal_uL2_RNA-bd_dom"/>
</dbReference>
<evidence type="ECO:0000313" key="8">
    <source>
        <dbReference type="EMBL" id="AKI85074.1"/>
    </source>
</evidence>
<dbReference type="GO" id="GO:0003735">
    <property type="term" value="F:structural constituent of ribosome"/>
    <property type="evidence" value="ECO:0007669"/>
    <property type="project" value="InterPro"/>
</dbReference>
<dbReference type="Gene3D" id="2.40.50.140">
    <property type="entry name" value="Nucleic acid-binding proteins"/>
    <property type="match status" value="1"/>
</dbReference>
<sequence>MMMKMNLYAASKALNEVSGLGSRQISRVRAKSIGSCNRFHSFSGGNDYGGVKDAANVAANKHNIKKNAPVKILSTGKSASAGRNSSGRITIFHRGGGAKRVQRSIDLKRSTSSMGIVERIEYDPNRSSRIALVRWIEGVRPKKLSTTEGFSPPREILEPIPTTIRGQFSFCALPGKAVQEKIACVSPGPVEAYVVDGLSTSTPVLSKNSTGSKKTCARNVFLSAFSSPKAREETTSLLLASSSGFPRVAVSGAKPAFFVPGMKDELSGKSMFSLSEVQKGKTNSIQREHRIKRKGALSWQSLKHQDNLGFVAAAEHNKSTIVGKGLKDVNRAPVTYIIASHRMEVGTMVMNCDWTRPTTSNF</sequence>
<dbReference type="InterPro" id="IPR002171">
    <property type="entry name" value="Ribosomal_uL2"/>
</dbReference>
<keyword evidence="3 8" id="KW-0689">Ribosomal protein</keyword>
<dbReference type="Pfam" id="PF00181">
    <property type="entry name" value="Ribosomal_L2_N"/>
    <property type="match status" value="1"/>
</dbReference>
<gene>
    <name evidence="8" type="primary">rpl2</name>
</gene>
<evidence type="ECO:0000256" key="5">
    <source>
        <dbReference type="ARBA" id="ARBA00023274"/>
    </source>
</evidence>
<evidence type="ECO:0000256" key="2">
    <source>
        <dbReference type="ARBA" id="ARBA00005636"/>
    </source>
</evidence>
<dbReference type="AlphaFoldDB" id="A0A0G2YKU9"/>
<name>A0A0G2YKU9_9ROSI</name>
<organism evidence="8">
    <name type="scientific">Francoa sonchifolia</name>
    <dbReference type="NCBI Taxonomy" id="23250"/>
    <lineage>
        <taxon>Eukaryota</taxon>
        <taxon>Viridiplantae</taxon>
        <taxon>Streptophyta</taxon>
        <taxon>Embryophyta</taxon>
        <taxon>Tracheophyta</taxon>
        <taxon>Spermatophyta</taxon>
        <taxon>Magnoliopsida</taxon>
        <taxon>eudicotyledons</taxon>
        <taxon>Gunneridae</taxon>
        <taxon>Pentapetalae</taxon>
        <taxon>rosids</taxon>
        <taxon>malvids</taxon>
        <taxon>Geraniales</taxon>
        <taxon>Francoaceae</taxon>
        <taxon>Francoa</taxon>
    </lineage>
</organism>
<keyword evidence="4 8" id="KW-0496">Mitochondrion</keyword>
<dbReference type="GO" id="GO:0005762">
    <property type="term" value="C:mitochondrial large ribosomal subunit"/>
    <property type="evidence" value="ECO:0007669"/>
    <property type="project" value="TreeGrafter"/>
</dbReference>
<dbReference type="GO" id="GO:0032543">
    <property type="term" value="P:mitochondrial translation"/>
    <property type="evidence" value="ECO:0007669"/>
    <property type="project" value="TreeGrafter"/>
</dbReference>
<evidence type="ECO:0000256" key="3">
    <source>
        <dbReference type="ARBA" id="ARBA00022980"/>
    </source>
</evidence>
<comment type="subcellular location">
    <subcellularLocation>
        <location evidence="1">Mitochondrion</location>
    </subcellularLocation>
</comment>
<comment type="similarity">
    <text evidence="2">Belongs to the universal ribosomal protein uL2 family.</text>
</comment>
<dbReference type="PANTHER" id="PTHR13691">
    <property type="entry name" value="RIBOSOMAL PROTEIN L2"/>
    <property type="match status" value="1"/>
</dbReference>